<dbReference type="PANTHER" id="PTHR22746">
    <property type="entry name" value="RAB6A-GEF COMPLEX PARTNER PROTEIN 1"/>
    <property type="match status" value="1"/>
</dbReference>
<dbReference type="PANTHER" id="PTHR22746:SF10">
    <property type="entry name" value="GUANINE NUCLEOTIDE EXCHANGE FACTOR SUBUNIT RIC1"/>
    <property type="match status" value="1"/>
</dbReference>
<dbReference type="GO" id="GO:0000139">
    <property type="term" value="C:Golgi membrane"/>
    <property type="evidence" value="ECO:0007669"/>
    <property type="project" value="TreeGrafter"/>
</dbReference>
<sequence length="321" mass="35357">MFFCSGPPRTYAVVSPCERIEDVALAMHPSQRVFARVTSTVELWSTSLPSAGRRLLARCQRGGQWVEQLEDDEDTSGRMRESETRRIWAVWVSGDRLAVVEKDSQSVEFYAFEGLHKLLQRAETPHLLAAEDPTVDANAMLDQPSFTEPEHEETERAKATSTGLQLAAKFVEDYPLNQGASQSDYEDVAVSMTAVSGSKYLFVGMASGMISVVEVADASDAMDGKSSWFSNADNSTKIWKIDVRTHLAMPEDADPPSCYDVTCATADLPSKITSLYLVASFEGGKCFIMLLSPAKKSIDQLLSLRETIRQLQVLDAALPQV</sequence>
<comment type="caution">
    <text evidence="1">The sequence shown here is derived from an EMBL/GenBank/DDBJ whole genome shotgun (WGS) entry which is preliminary data.</text>
</comment>
<name>A0A2P4XTG5_9STRA</name>
<dbReference type="GO" id="GO:0034066">
    <property type="term" value="C:Ric1-Rgp1 guanyl-nucleotide exchange factor complex"/>
    <property type="evidence" value="ECO:0007669"/>
    <property type="project" value="InterPro"/>
</dbReference>
<evidence type="ECO:0000313" key="2">
    <source>
        <dbReference type="Proteomes" id="UP000237271"/>
    </source>
</evidence>
<gene>
    <name evidence="1" type="ORF">PHPALM_14925</name>
</gene>
<protein>
    <submittedName>
        <fullName evidence="1">Uncharacterized protein</fullName>
    </submittedName>
</protein>
<accession>A0A2P4XTG5</accession>
<proteinExistence type="predicted"/>
<dbReference type="Proteomes" id="UP000237271">
    <property type="component" value="Unassembled WGS sequence"/>
</dbReference>
<dbReference type="GO" id="GO:0006886">
    <property type="term" value="P:intracellular protein transport"/>
    <property type="evidence" value="ECO:0007669"/>
    <property type="project" value="InterPro"/>
</dbReference>
<evidence type="ECO:0000313" key="1">
    <source>
        <dbReference type="EMBL" id="POM68861.1"/>
    </source>
</evidence>
<keyword evidence="2" id="KW-1185">Reference proteome</keyword>
<organism evidence="1 2">
    <name type="scientific">Phytophthora palmivora</name>
    <dbReference type="NCBI Taxonomy" id="4796"/>
    <lineage>
        <taxon>Eukaryota</taxon>
        <taxon>Sar</taxon>
        <taxon>Stramenopiles</taxon>
        <taxon>Oomycota</taxon>
        <taxon>Peronosporomycetes</taxon>
        <taxon>Peronosporales</taxon>
        <taxon>Peronosporaceae</taxon>
        <taxon>Phytophthora</taxon>
    </lineage>
</organism>
<dbReference type="InterPro" id="IPR040096">
    <property type="entry name" value="Ric1"/>
</dbReference>
<dbReference type="AlphaFoldDB" id="A0A2P4XTG5"/>
<dbReference type="GO" id="GO:0005829">
    <property type="term" value="C:cytosol"/>
    <property type="evidence" value="ECO:0007669"/>
    <property type="project" value="TreeGrafter"/>
</dbReference>
<dbReference type="GO" id="GO:0042147">
    <property type="term" value="P:retrograde transport, endosome to Golgi"/>
    <property type="evidence" value="ECO:0007669"/>
    <property type="project" value="TreeGrafter"/>
</dbReference>
<reference evidence="1 2" key="1">
    <citation type="journal article" date="2017" name="Genome Biol. Evol.">
        <title>Phytophthora megakarya and P. palmivora, closely related causal agents of cacao black pod rot, underwent increases in genome sizes and gene numbers by different mechanisms.</title>
        <authorList>
            <person name="Ali S.S."/>
            <person name="Shao J."/>
            <person name="Lary D.J."/>
            <person name="Kronmiller B."/>
            <person name="Shen D."/>
            <person name="Strem M.D."/>
            <person name="Amoako-Attah I."/>
            <person name="Akrofi A.Y."/>
            <person name="Begoude B.A."/>
            <person name="Ten Hoopen G.M."/>
            <person name="Coulibaly K."/>
            <person name="Kebe B.I."/>
            <person name="Melnick R.L."/>
            <person name="Guiltinan M.J."/>
            <person name="Tyler B.M."/>
            <person name="Meinhardt L.W."/>
            <person name="Bailey B.A."/>
        </authorList>
    </citation>
    <scope>NUCLEOTIDE SEQUENCE [LARGE SCALE GENOMIC DNA]</scope>
    <source>
        <strain evidence="2">sbr112.9</strain>
    </source>
</reference>
<dbReference type="OrthoDB" id="67540at2759"/>
<dbReference type="EMBL" id="NCKW01008016">
    <property type="protein sequence ID" value="POM68861.1"/>
    <property type="molecule type" value="Genomic_DNA"/>
</dbReference>